<dbReference type="EMBL" id="JAAMPI010002404">
    <property type="protein sequence ID" value="KAF4614307.1"/>
    <property type="molecule type" value="Genomic_DNA"/>
</dbReference>
<protein>
    <recommendedName>
        <fullName evidence="4">Fungal-specific transcription factor domain-containing protein</fullName>
    </recommendedName>
</protein>
<keyword evidence="3" id="KW-1185">Reference proteome</keyword>
<feature type="region of interest" description="Disordered" evidence="1">
    <location>
        <begin position="59"/>
        <end position="124"/>
    </location>
</feature>
<gene>
    <name evidence="2" type="ORF">G7Y89_g15431</name>
</gene>
<dbReference type="Proteomes" id="UP000566819">
    <property type="component" value="Unassembled WGS sequence"/>
</dbReference>
<dbReference type="OrthoDB" id="2015447at2759"/>
<proteinExistence type="predicted"/>
<comment type="caution">
    <text evidence="2">The sequence shown here is derived from an EMBL/GenBank/DDBJ whole genome shotgun (WGS) entry which is preliminary data.</text>
</comment>
<dbReference type="Pfam" id="PF11951">
    <property type="entry name" value="Fungal_trans_2"/>
    <property type="match status" value="1"/>
</dbReference>
<evidence type="ECO:0000256" key="1">
    <source>
        <dbReference type="SAM" id="MobiDB-lite"/>
    </source>
</evidence>
<sequence length="661" mass="74657">MAATPRPGPRKANADTSFHMYQPTQSSLESLGSTPEYVRGSEPLPAYKAISPAAGLIDSSIEPCSSSARPSRPSRPSSSRTSSSADIRFKIVTGRPTKRARIQKRKGEGRFKLNPPSNADVSTENAFDPSQWADGVTWMPDLSWAVESVDISTIPGNKFLSRRSTRVLIVSVEPRHPLPIEAISQDVVTLNALEQWTVPLQGPGDSIHDLLQDVSDSADDPEYAESSATLCTDGTPDISSTRTWNMPSTNQQFDLELPRGVLFGTWSDKFHEVLAHYDRDLCIIPLTADCGLNPFRVRKETSSGSQFLLHAVLAHSLYHLTRQSDDALGSALLQRHRSTAFHLFCRALGDSSSTEQKVAFLDTALLLMCLDASQSASGVYNIHLKGVRTIIEAAGGPQILIPRMPKLRSQLAMFIWYDTTIAMISRESPTLPITYLQGIILHGRADGWDYFNLVGCREEFIIAMCKLAKLAMQYERAQGMEYLLFDTTGVDEVEEVLRQWPTKAPRYDSNLAEEVLETERDRYHCEEAWRNAVLLYIERVFRWKREEPVQGTVRYLSRLVLDHARSIRQVANHPIQKQVLLPVFLAAAEMRSHEYREFARSYCEWWNRSCGWKMFKDVYSYLQEIWDEGDSSNGTEVWWATIIDRRRQGHQEPLSPQILMG</sequence>
<dbReference type="AlphaFoldDB" id="A0A8H4VLU9"/>
<dbReference type="InterPro" id="IPR021858">
    <property type="entry name" value="Fun_TF"/>
</dbReference>
<evidence type="ECO:0000313" key="3">
    <source>
        <dbReference type="Proteomes" id="UP000566819"/>
    </source>
</evidence>
<evidence type="ECO:0000313" key="2">
    <source>
        <dbReference type="EMBL" id="KAF4614307.1"/>
    </source>
</evidence>
<feature type="region of interest" description="Disordered" evidence="1">
    <location>
        <begin position="1"/>
        <end position="41"/>
    </location>
</feature>
<feature type="compositionally biased region" description="Polar residues" evidence="1">
    <location>
        <begin position="22"/>
        <end position="33"/>
    </location>
</feature>
<feature type="compositionally biased region" description="Low complexity" evidence="1">
    <location>
        <begin position="63"/>
        <end position="84"/>
    </location>
</feature>
<name>A0A8H4VLU9_9HELO</name>
<feature type="compositionally biased region" description="Polar residues" evidence="1">
    <location>
        <begin position="115"/>
        <end position="124"/>
    </location>
</feature>
<organism evidence="2 3">
    <name type="scientific">Cudoniella acicularis</name>
    <dbReference type="NCBI Taxonomy" id="354080"/>
    <lineage>
        <taxon>Eukaryota</taxon>
        <taxon>Fungi</taxon>
        <taxon>Dikarya</taxon>
        <taxon>Ascomycota</taxon>
        <taxon>Pezizomycotina</taxon>
        <taxon>Leotiomycetes</taxon>
        <taxon>Helotiales</taxon>
        <taxon>Tricladiaceae</taxon>
        <taxon>Cudoniella</taxon>
    </lineage>
</organism>
<accession>A0A8H4VLU9</accession>
<evidence type="ECO:0008006" key="4">
    <source>
        <dbReference type="Google" id="ProtNLM"/>
    </source>
</evidence>
<reference evidence="2 3" key="1">
    <citation type="submission" date="2020-03" db="EMBL/GenBank/DDBJ databases">
        <title>Draft Genome Sequence of Cudoniella acicularis.</title>
        <authorList>
            <person name="Buettner E."/>
            <person name="Kellner H."/>
        </authorList>
    </citation>
    <scope>NUCLEOTIDE SEQUENCE [LARGE SCALE GENOMIC DNA]</scope>
    <source>
        <strain evidence="2 3">DSM 108380</strain>
    </source>
</reference>